<protein>
    <submittedName>
        <fullName evidence="1">Uncharacterized protein</fullName>
    </submittedName>
</protein>
<keyword evidence="2" id="KW-1185">Reference proteome</keyword>
<dbReference type="OrthoDB" id="7305308at2759"/>
<gene>
    <name evidence="1" type="primary">Dvir\GJ25730</name>
    <name evidence="1" type="ORF">Dvir_GJ25730</name>
</gene>
<dbReference type="Proteomes" id="UP000008792">
    <property type="component" value="Unassembled WGS sequence"/>
</dbReference>
<reference evidence="1 2" key="1">
    <citation type="journal article" date="2007" name="Nature">
        <title>Evolution of genes and genomes on the Drosophila phylogeny.</title>
        <authorList>
            <consortium name="Drosophila 12 Genomes Consortium"/>
            <person name="Clark A.G."/>
            <person name="Eisen M.B."/>
            <person name="Smith D.R."/>
            <person name="Bergman C.M."/>
            <person name="Oliver B."/>
            <person name="Markow T.A."/>
            <person name="Kaufman T.C."/>
            <person name="Kellis M."/>
            <person name="Gelbart W."/>
            <person name="Iyer V.N."/>
            <person name="Pollard D.A."/>
            <person name="Sackton T.B."/>
            <person name="Larracuente A.M."/>
            <person name="Singh N.D."/>
            <person name="Abad J.P."/>
            <person name="Abt D.N."/>
            <person name="Adryan B."/>
            <person name="Aguade M."/>
            <person name="Akashi H."/>
            <person name="Anderson W.W."/>
            <person name="Aquadro C.F."/>
            <person name="Ardell D.H."/>
            <person name="Arguello R."/>
            <person name="Artieri C.G."/>
            <person name="Barbash D.A."/>
            <person name="Barker D."/>
            <person name="Barsanti P."/>
            <person name="Batterham P."/>
            <person name="Batzoglou S."/>
            <person name="Begun D."/>
            <person name="Bhutkar A."/>
            <person name="Blanco E."/>
            <person name="Bosak S.A."/>
            <person name="Bradley R.K."/>
            <person name="Brand A.D."/>
            <person name="Brent M.R."/>
            <person name="Brooks A.N."/>
            <person name="Brown R.H."/>
            <person name="Butlin R.K."/>
            <person name="Caggese C."/>
            <person name="Calvi B.R."/>
            <person name="Bernardo de Carvalho A."/>
            <person name="Caspi A."/>
            <person name="Castrezana S."/>
            <person name="Celniker S.E."/>
            <person name="Chang J.L."/>
            <person name="Chapple C."/>
            <person name="Chatterji S."/>
            <person name="Chinwalla A."/>
            <person name="Civetta A."/>
            <person name="Clifton S.W."/>
            <person name="Comeron J.M."/>
            <person name="Costello J.C."/>
            <person name="Coyne J.A."/>
            <person name="Daub J."/>
            <person name="David R.G."/>
            <person name="Delcher A.L."/>
            <person name="Delehaunty K."/>
            <person name="Do C.B."/>
            <person name="Ebling H."/>
            <person name="Edwards K."/>
            <person name="Eickbush T."/>
            <person name="Evans J.D."/>
            <person name="Filipski A."/>
            <person name="Findeiss S."/>
            <person name="Freyhult E."/>
            <person name="Fulton L."/>
            <person name="Fulton R."/>
            <person name="Garcia A.C."/>
            <person name="Gardiner A."/>
            <person name="Garfield D.A."/>
            <person name="Garvin B.E."/>
            <person name="Gibson G."/>
            <person name="Gilbert D."/>
            <person name="Gnerre S."/>
            <person name="Godfrey J."/>
            <person name="Good R."/>
            <person name="Gotea V."/>
            <person name="Gravely B."/>
            <person name="Greenberg A.J."/>
            <person name="Griffiths-Jones S."/>
            <person name="Gross S."/>
            <person name="Guigo R."/>
            <person name="Gustafson E.A."/>
            <person name="Haerty W."/>
            <person name="Hahn M.W."/>
            <person name="Halligan D.L."/>
            <person name="Halpern A.L."/>
            <person name="Halter G.M."/>
            <person name="Han M.V."/>
            <person name="Heger A."/>
            <person name="Hillier L."/>
            <person name="Hinrichs A.S."/>
            <person name="Holmes I."/>
            <person name="Hoskins R.A."/>
            <person name="Hubisz M.J."/>
            <person name="Hultmark D."/>
            <person name="Huntley M.A."/>
            <person name="Jaffe D.B."/>
            <person name="Jagadeeshan S."/>
            <person name="Jeck W.R."/>
            <person name="Johnson J."/>
            <person name="Jones C.D."/>
            <person name="Jordan W.C."/>
            <person name="Karpen G.H."/>
            <person name="Kataoka E."/>
            <person name="Keightley P.D."/>
            <person name="Kheradpour P."/>
            <person name="Kirkness E.F."/>
            <person name="Koerich L.B."/>
            <person name="Kristiansen K."/>
            <person name="Kudrna D."/>
            <person name="Kulathinal R.J."/>
            <person name="Kumar S."/>
            <person name="Kwok R."/>
            <person name="Lander E."/>
            <person name="Langley C.H."/>
            <person name="Lapoint R."/>
            <person name="Lazzaro B.P."/>
            <person name="Lee S.J."/>
            <person name="Levesque L."/>
            <person name="Li R."/>
            <person name="Lin C.F."/>
            <person name="Lin M.F."/>
            <person name="Lindblad-Toh K."/>
            <person name="Llopart A."/>
            <person name="Long M."/>
            <person name="Low L."/>
            <person name="Lozovsky E."/>
            <person name="Lu J."/>
            <person name="Luo M."/>
            <person name="Machado C.A."/>
            <person name="Makalowski W."/>
            <person name="Marzo M."/>
            <person name="Matsuda M."/>
            <person name="Matzkin L."/>
            <person name="McAllister B."/>
            <person name="McBride C.S."/>
            <person name="McKernan B."/>
            <person name="McKernan K."/>
            <person name="Mendez-Lago M."/>
            <person name="Minx P."/>
            <person name="Mollenhauer M.U."/>
            <person name="Montooth K."/>
            <person name="Mount S.M."/>
            <person name="Mu X."/>
            <person name="Myers E."/>
            <person name="Negre B."/>
            <person name="Newfeld S."/>
            <person name="Nielsen R."/>
            <person name="Noor M.A."/>
            <person name="O'Grady P."/>
            <person name="Pachter L."/>
            <person name="Papaceit M."/>
            <person name="Parisi M.J."/>
            <person name="Parisi M."/>
            <person name="Parts L."/>
            <person name="Pedersen J.S."/>
            <person name="Pesole G."/>
            <person name="Phillippy A.M."/>
            <person name="Ponting C.P."/>
            <person name="Pop M."/>
            <person name="Porcelli D."/>
            <person name="Powell J.R."/>
            <person name="Prohaska S."/>
            <person name="Pruitt K."/>
            <person name="Puig M."/>
            <person name="Quesneville H."/>
            <person name="Ram K.R."/>
            <person name="Rand D."/>
            <person name="Rasmussen M.D."/>
            <person name="Reed L.K."/>
            <person name="Reenan R."/>
            <person name="Reily A."/>
            <person name="Remington K.A."/>
            <person name="Rieger T.T."/>
            <person name="Ritchie M.G."/>
            <person name="Robin C."/>
            <person name="Rogers Y.H."/>
            <person name="Rohde C."/>
            <person name="Rozas J."/>
            <person name="Rubenfield M.J."/>
            <person name="Ruiz A."/>
            <person name="Russo S."/>
            <person name="Salzberg S.L."/>
            <person name="Sanchez-Gracia A."/>
            <person name="Saranga D.J."/>
            <person name="Sato H."/>
            <person name="Schaeffer S.W."/>
            <person name="Schatz M.C."/>
            <person name="Schlenke T."/>
            <person name="Schwartz R."/>
            <person name="Segarra C."/>
            <person name="Singh R.S."/>
            <person name="Sirot L."/>
            <person name="Sirota M."/>
            <person name="Sisneros N.B."/>
            <person name="Smith C.D."/>
            <person name="Smith T.F."/>
            <person name="Spieth J."/>
            <person name="Stage D.E."/>
            <person name="Stark A."/>
            <person name="Stephan W."/>
            <person name="Strausberg R.L."/>
            <person name="Strempel S."/>
            <person name="Sturgill D."/>
            <person name="Sutton G."/>
            <person name="Sutton G.G."/>
            <person name="Tao W."/>
            <person name="Teichmann S."/>
            <person name="Tobari Y.N."/>
            <person name="Tomimura Y."/>
            <person name="Tsolas J.M."/>
            <person name="Valente V.L."/>
            <person name="Venter E."/>
            <person name="Venter J.C."/>
            <person name="Vicario S."/>
            <person name="Vieira F.G."/>
            <person name="Vilella A.J."/>
            <person name="Villasante A."/>
            <person name="Walenz B."/>
            <person name="Wang J."/>
            <person name="Wasserman M."/>
            <person name="Watts T."/>
            <person name="Wilson D."/>
            <person name="Wilson R.K."/>
            <person name="Wing R.A."/>
            <person name="Wolfner M.F."/>
            <person name="Wong A."/>
            <person name="Wong G.K."/>
            <person name="Wu C.I."/>
            <person name="Wu G."/>
            <person name="Yamamoto D."/>
            <person name="Yang H.P."/>
            <person name="Yang S.P."/>
            <person name="Yorke J.A."/>
            <person name="Yoshida K."/>
            <person name="Zdobnov E."/>
            <person name="Zhang P."/>
            <person name="Zhang Y."/>
            <person name="Zimin A.V."/>
            <person name="Baldwin J."/>
            <person name="Abdouelleil A."/>
            <person name="Abdulkadir J."/>
            <person name="Abebe A."/>
            <person name="Abera B."/>
            <person name="Abreu J."/>
            <person name="Acer S.C."/>
            <person name="Aftuck L."/>
            <person name="Alexander A."/>
            <person name="An P."/>
            <person name="Anderson E."/>
            <person name="Anderson S."/>
            <person name="Arachi H."/>
            <person name="Azer M."/>
            <person name="Bachantsang P."/>
            <person name="Barry A."/>
            <person name="Bayul T."/>
            <person name="Berlin A."/>
            <person name="Bessette D."/>
            <person name="Bloom T."/>
            <person name="Blye J."/>
            <person name="Boguslavskiy L."/>
            <person name="Bonnet C."/>
            <person name="Boukhgalter B."/>
            <person name="Bourzgui I."/>
            <person name="Brown A."/>
            <person name="Cahill P."/>
            <person name="Channer S."/>
            <person name="Cheshatsang Y."/>
            <person name="Chuda L."/>
            <person name="Citroen M."/>
            <person name="Collymore A."/>
            <person name="Cooke P."/>
            <person name="Costello M."/>
            <person name="D'Aco K."/>
            <person name="Daza R."/>
            <person name="De Haan G."/>
            <person name="DeGray S."/>
            <person name="DeMaso C."/>
            <person name="Dhargay N."/>
            <person name="Dooley K."/>
            <person name="Dooley E."/>
            <person name="Doricent M."/>
            <person name="Dorje P."/>
            <person name="Dorjee K."/>
            <person name="Dupes A."/>
            <person name="Elong R."/>
            <person name="Falk J."/>
            <person name="Farina A."/>
            <person name="Faro S."/>
            <person name="Ferguson D."/>
            <person name="Fisher S."/>
            <person name="Foley C.D."/>
            <person name="Franke A."/>
            <person name="Friedrich D."/>
            <person name="Gadbois L."/>
            <person name="Gearin G."/>
            <person name="Gearin C.R."/>
            <person name="Giannoukos G."/>
            <person name="Goode T."/>
            <person name="Graham J."/>
            <person name="Grandbois E."/>
            <person name="Grewal S."/>
            <person name="Gyaltsen K."/>
            <person name="Hafez N."/>
            <person name="Hagos B."/>
            <person name="Hall J."/>
            <person name="Henson C."/>
            <person name="Hollinger A."/>
            <person name="Honan T."/>
            <person name="Huard M.D."/>
            <person name="Hughes L."/>
            <person name="Hurhula B."/>
            <person name="Husby M.E."/>
            <person name="Kamat A."/>
            <person name="Kanga B."/>
            <person name="Kashin S."/>
            <person name="Khazanovich D."/>
            <person name="Kisner P."/>
            <person name="Lance K."/>
            <person name="Lara M."/>
            <person name="Lee W."/>
            <person name="Lennon N."/>
            <person name="Letendre F."/>
            <person name="LeVine R."/>
            <person name="Lipovsky A."/>
            <person name="Liu X."/>
            <person name="Liu J."/>
            <person name="Liu S."/>
            <person name="Lokyitsang T."/>
            <person name="Lokyitsang Y."/>
            <person name="Lubonja R."/>
            <person name="Lui A."/>
            <person name="MacDonald P."/>
            <person name="Magnisalis V."/>
            <person name="Maru K."/>
            <person name="Matthews C."/>
            <person name="McCusker W."/>
            <person name="McDonough S."/>
            <person name="Mehta T."/>
            <person name="Meldrim J."/>
            <person name="Meneus L."/>
            <person name="Mihai O."/>
            <person name="Mihalev A."/>
            <person name="Mihova T."/>
            <person name="Mittelman R."/>
            <person name="Mlenga V."/>
            <person name="Montmayeur A."/>
            <person name="Mulrain L."/>
            <person name="Navidi A."/>
            <person name="Naylor J."/>
            <person name="Negash T."/>
            <person name="Nguyen T."/>
            <person name="Nguyen N."/>
            <person name="Nicol R."/>
            <person name="Norbu C."/>
            <person name="Norbu N."/>
            <person name="Novod N."/>
            <person name="O'Neill B."/>
            <person name="Osman S."/>
            <person name="Markiewicz E."/>
            <person name="Oyono O.L."/>
            <person name="Patti C."/>
            <person name="Phunkhang P."/>
            <person name="Pierre F."/>
            <person name="Priest M."/>
            <person name="Raghuraman S."/>
            <person name="Rege F."/>
            <person name="Reyes R."/>
            <person name="Rise C."/>
            <person name="Rogov P."/>
            <person name="Ross K."/>
            <person name="Ryan E."/>
            <person name="Settipalli S."/>
            <person name="Shea T."/>
            <person name="Sherpa N."/>
            <person name="Shi L."/>
            <person name="Shih D."/>
            <person name="Sparrow T."/>
            <person name="Spaulding J."/>
            <person name="Stalker J."/>
            <person name="Stange-Thomann N."/>
            <person name="Stavropoulos S."/>
            <person name="Stone C."/>
            <person name="Strader C."/>
            <person name="Tesfaye S."/>
            <person name="Thomson T."/>
            <person name="Thoulutsang Y."/>
            <person name="Thoulutsang D."/>
            <person name="Topham K."/>
            <person name="Topping I."/>
            <person name="Tsamla T."/>
            <person name="Vassiliev H."/>
            <person name="Vo A."/>
            <person name="Wangchuk T."/>
            <person name="Wangdi T."/>
            <person name="Weiand M."/>
            <person name="Wilkinson J."/>
            <person name="Wilson A."/>
            <person name="Yadav S."/>
            <person name="Young G."/>
            <person name="Yu Q."/>
            <person name="Zembek L."/>
            <person name="Zhong D."/>
            <person name="Zimmer A."/>
            <person name="Zwirko Z."/>
            <person name="Jaffe D.B."/>
            <person name="Alvarez P."/>
            <person name="Brockman W."/>
            <person name="Butler J."/>
            <person name="Chin C."/>
            <person name="Gnerre S."/>
            <person name="Grabherr M."/>
            <person name="Kleber M."/>
            <person name="Mauceli E."/>
            <person name="MacCallum I."/>
        </authorList>
    </citation>
    <scope>NUCLEOTIDE SEQUENCE [LARGE SCALE GENOMIC DNA]</scope>
    <source>
        <strain evidence="2">Tucson 15010-1051.87</strain>
    </source>
</reference>
<proteinExistence type="predicted"/>
<dbReference type="EMBL" id="CH940649">
    <property type="protein sequence ID" value="KRF81382.1"/>
    <property type="molecule type" value="Genomic_DNA"/>
</dbReference>
<name>A0A0Q9WAK1_DROVI</name>
<accession>A0A0Q9WAK1</accession>
<dbReference type="AlphaFoldDB" id="A0A0Q9WAK1"/>
<dbReference type="InParanoid" id="A0A0Q9WAK1"/>
<dbReference type="STRING" id="7244.A0A0Q9WAK1"/>
<evidence type="ECO:0000313" key="2">
    <source>
        <dbReference type="Proteomes" id="UP000008792"/>
    </source>
</evidence>
<evidence type="ECO:0000313" key="1">
    <source>
        <dbReference type="EMBL" id="KRF81382.1"/>
    </source>
</evidence>
<organism evidence="1 2">
    <name type="scientific">Drosophila virilis</name>
    <name type="common">Fruit fly</name>
    <dbReference type="NCBI Taxonomy" id="7244"/>
    <lineage>
        <taxon>Eukaryota</taxon>
        <taxon>Metazoa</taxon>
        <taxon>Ecdysozoa</taxon>
        <taxon>Arthropoda</taxon>
        <taxon>Hexapoda</taxon>
        <taxon>Insecta</taxon>
        <taxon>Pterygota</taxon>
        <taxon>Neoptera</taxon>
        <taxon>Endopterygota</taxon>
        <taxon>Diptera</taxon>
        <taxon>Brachycera</taxon>
        <taxon>Muscomorpha</taxon>
        <taxon>Ephydroidea</taxon>
        <taxon>Drosophilidae</taxon>
        <taxon>Drosophila</taxon>
    </lineage>
</organism>
<sequence>MLELVRDDWTLLRDLYRNDRTSLTGYDLINNYIYWPDQAEYVKIYTTNDNWLEHGSFVLIHNSNDKADVFFNTLNGSLLELQALLSSLKLNSRHWFCGYRHLLRNIVDKYCVERCLKLKKLEHLETFVYYLPQSAIQPFDCRYQFRSPGHQTCISSG</sequence>